<comment type="caution">
    <text evidence="5">The sequence shown here is derived from an EMBL/GenBank/DDBJ whole genome shotgun (WGS) entry which is preliminary data.</text>
</comment>
<name>A0ABU7E715_9TELE</name>
<sequence length="447" mass="50902">MAQLDQDSLKSWASSSTIFSGDRVFVERVKGQSSNQYSTSQSSSPIAPSSSPAGSSSSGDTCSLHSWSSRFTCLLHSSIKKQNQEAFQIRLRGERGWREFTVAPSSGTDHPQAEEGGGCYNKELHLGRGCTQTDSNKGAKLQTVLEERIKAKQKFSQFLDEVTSNVLNRSSLQAFGKPVPPSGLISTIPNLPEDLKQVVSSSLSRSMAQEQILLTGQKTLEDEISLVSSQKMYLETDIDSVRRDDDPQNLEMKAELSPQLEIDYKTLIPPPPEFCQGFKLRIPVLELCHDFPRYPYRSVSLPRGINMLPDEEMNNIDPIRMRLCVSRRINTVARPYKHMRGKEQRQTMKKIYIGKTALKVPRNGGKHPKKSSLLEQKEDLRKRLSYTTHKLELLQSEFDSTRQYLETELRRAQEELDKFTDKLRRWPRTPLVTTCFKLMLLWVVERK</sequence>
<feature type="region of interest" description="Disordered" evidence="4">
    <location>
        <begin position="31"/>
        <end position="59"/>
    </location>
</feature>
<reference evidence="5 6" key="1">
    <citation type="submission" date="2021-06" db="EMBL/GenBank/DDBJ databases">
        <authorList>
            <person name="Palmer J.M."/>
        </authorList>
    </citation>
    <scope>NUCLEOTIDE SEQUENCE [LARGE SCALE GENOMIC DNA]</scope>
    <source>
        <strain evidence="5 6">CL_MEX2019</strain>
        <tissue evidence="5">Muscle</tissue>
    </source>
</reference>
<evidence type="ECO:0000256" key="1">
    <source>
        <dbReference type="ARBA" id="ARBA00004170"/>
    </source>
</evidence>
<keyword evidence="2" id="KW-0597">Phosphoprotein</keyword>
<dbReference type="PANTHER" id="PTHR28664:SF6">
    <property type="entry name" value="BRAIN-ENRICHED GUANYLATE KINASE-ASSOCIATED PROTEIN ISOFORM X1"/>
    <property type="match status" value="1"/>
</dbReference>
<keyword evidence="3" id="KW-0472">Membrane</keyword>
<organism evidence="5 6">
    <name type="scientific">Characodon lateralis</name>
    <dbReference type="NCBI Taxonomy" id="208331"/>
    <lineage>
        <taxon>Eukaryota</taxon>
        <taxon>Metazoa</taxon>
        <taxon>Chordata</taxon>
        <taxon>Craniata</taxon>
        <taxon>Vertebrata</taxon>
        <taxon>Euteleostomi</taxon>
        <taxon>Actinopterygii</taxon>
        <taxon>Neopterygii</taxon>
        <taxon>Teleostei</taxon>
        <taxon>Neoteleostei</taxon>
        <taxon>Acanthomorphata</taxon>
        <taxon>Ovalentaria</taxon>
        <taxon>Atherinomorphae</taxon>
        <taxon>Cyprinodontiformes</taxon>
        <taxon>Goodeidae</taxon>
        <taxon>Characodon</taxon>
    </lineage>
</organism>
<evidence type="ECO:0000256" key="2">
    <source>
        <dbReference type="ARBA" id="ARBA00022553"/>
    </source>
</evidence>
<evidence type="ECO:0000313" key="6">
    <source>
        <dbReference type="Proteomes" id="UP001352852"/>
    </source>
</evidence>
<evidence type="ECO:0000313" key="5">
    <source>
        <dbReference type="EMBL" id="MED6283038.1"/>
    </source>
</evidence>
<comment type="subcellular location">
    <subcellularLocation>
        <location evidence="1">Membrane</location>
        <topology evidence="1">Peripheral membrane protein</topology>
    </subcellularLocation>
</comment>
<dbReference type="PANTHER" id="PTHR28664">
    <property type="entry name" value="TIGHT JUNCTION-ASSOCIATED PROTEIN 1"/>
    <property type="match status" value="1"/>
</dbReference>
<dbReference type="InterPro" id="IPR043441">
    <property type="entry name" value="Tjap1/BEGAIN"/>
</dbReference>
<keyword evidence="6" id="KW-1185">Reference proteome</keyword>
<dbReference type="EMBL" id="JAHUTJ010049402">
    <property type="protein sequence ID" value="MED6283038.1"/>
    <property type="molecule type" value="Genomic_DNA"/>
</dbReference>
<evidence type="ECO:0000256" key="4">
    <source>
        <dbReference type="SAM" id="MobiDB-lite"/>
    </source>
</evidence>
<dbReference type="Proteomes" id="UP001352852">
    <property type="component" value="Unassembled WGS sequence"/>
</dbReference>
<protein>
    <submittedName>
        <fullName evidence="5">Uncharacterized protein</fullName>
    </submittedName>
</protein>
<gene>
    <name evidence="5" type="ORF">CHARACLAT_004669</name>
</gene>
<evidence type="ECO:0000256" key="3">
    <source>
        <dbReference type="ARBA" id="ARBA00023136"/>
    </source>
</evidence>
<proteinExistence type="predicted"/>
<accession>A0ABU7E715</accession>